<evidence type="ECO:0000256" key="3">
    <source>
        <dbReference type="ARBA" id="ARBA00022801"/>
    </source>
</evidence>
<dbReference type="InterPro" id="IPR009003">
    <property type="entry name" value="Peptidase_S1_PA"/>
</dbReference>
<dbReference type="InterPro" id="IPR018114">
    <property type="entry name" value="TRYPSIN_HIS"/>
</dbReference>
<dbReference type="InterPro" id="IPR043504">
    <property type="entry name" value="Peptidase_S1_PA_chymotrypsin"/>
</dbReference>
<evidence type="ECO:0000256" key="1">
    <source>
        <dbReference type="ARBA" id="ARBA00022670"/>
    </source>
</evidence>
<dbReference type="InterPro" id="IPR022700">
    <property type="entry name" value="CLIP"/>
</dbReference>
<evidence type="ECO:0000256" key="4">
    <source>
        <dbReference type="ARBA" id="ARBA00022825"/>
    </source>
</evidence>
<dbReference type="Gene3D" id="2.40.10.10">
    <property type="entry name" value="Trypsin-like serine proteases"/>
    <property type="match status" value="2"/>
</dbReference>
<feature type="domain" description="Peptidase S1" evidence="12">
    <location>
        <begin position="254"/>
        <end position="502"/>
    </location>
</feature>
<dbReference type="InterPro" id="IPR038565">
    <property type="entry name" value="CLIP_sf"/>
</dbReference>
<feature type="signal peptide" evidence="11">
    <location>
        <begin position="1"/>
        <end position="20"/>
    </location>
</feature>
<keyword evidence="6" id="KW-0865">Zymogen</keyword>
<dbReference type="GO" id="GO:0004252">
    <property type="term" value="F:serine-type endopeptidase activity"/>
    <property type="evidence" value="ECO:0007669"/>
    <property type="project" value="UniProtKB-UniRule"/>
</dbReference>
<dbReference type="Gene3D" id="3.30.1640.30">
    <property type="match status" value="1"/>
</dbReference>
<dbReference type="SMART" id="SM00020">
    <property type="entry name" value="Tryp_SPc"/>
    <property type="match status" value="1"/>
</dbReference>
<dbReference type="PROSITE" id="PS00134">
    <property type="entry name" value="TRYPSIN_HIS"/>
    <property type="match status" value="1"/>
</dbReference>
<keyword evidence="1 10" id="KW-0645">Protease</keyword>
<dbReference type="PROSITE" id="PS50240">
    <property type="entry name" value="TRYPSIN_DOM"/>
    <property type="match status" value="1"/>
</dbReference>
<comment type="subcellular location">
    <subcellularLocation>
        <location evidence="11">Secreted</location>
    </subcellularLocation>
</comment>
<evidence type="ECO:0000313" key="15">
    <source>
        <dbReference type="Proteomes" id="UP000606786"/>
    </source>
</evidence>
<feature type="chain" id="PRO_5033101212" description="CLIP domain-containing serine protease" evidence="11">
    <location>
        <begin position="21"/>
        <end position="503"/>
    </location>
</feature>
<sequence>MNSSLVVLILCTFSIGFIKAQRNCVTPERSNGICSQLNNCPQVLSAHRARNQQYVTATQRACGGNLFCCAQPQALPQRQAVSNRLANPFRAQAPQTLLVKQVRGAAVVPQQFHLQQPQQQPHAVALQNRVVRQQPQINLRSIFDDNNYEASQGQFVNYRAGQSCRTPEAVDGVCLVINSCRSVLSELYQRYNDPNFVQYLRTSNRICGGNTYTVCCPSDVQPQTRPAPAPAPVSNPATSSAGTCGVVVRSFKKIVGGKASQRTDWPWIALLAYPDYSPDSPFKCGGALVSSRHVVTAAHCIRSDLSYVRLGEYDLSTNSETRHEDIGIARKESHANYNKANGKNDIGMIWLERNVQFSDSIKPICLPTSAQLRRKSYIDYTPFVAGWGKTMEGGESASVLQELQIPILRNEVCRESYARVRRLITDDQFDTSVICAGVLSGGKDTCQGDSGGPLMIPETAGGAVQFYLIGVVSYGVGCARPQIPGVYTSVQYFVDWVLSKMSS</sequence>
<dbReference type="PROSITE" id="PS00135">
    <property type="entry name" value="TRYPSIN_SER"/>
    <property type="match status" value="1"/>
</dbReference>
<dbReference type="Pfam" id="PF00089">
    <property type="entry name" value="Trypsin"/>
    <property type="match status" value="1"/>
</dbReference>
<reference evidence="14" key="1">
    <citation type="submission" date="2020-11" db="EMBL/GenBank/DDBJ databases">
        <authorList>
            <person name="Whitehead M."/>
        </authorList>
    </citation>
    <scope>NUCLEOTIDE SEQUENCE</scope>
    <source>
        <strain evidence="14">EGII</strain>
    </source>
</reference>
<evidence type="ECO:0000256" key="6">
    <source>
        <dbReference type="ARBA" id="ARBA00023145"/>
    </source>
</evidence>
<comment type="domain">
    <text evidence="11">The clip domain consists of 35-55 residues which are 'knitted' together usually by 3 conserved disulfide bonds forming a clip-like compact structure.</text>
</comment>
<evidence type="ECO:0000256" key="2">
    <source>
        <dbReference type="ARBA" id="ARBA00022729"/>
    </source>
</evidence>
<comment type="caution">
    <text evidence="14">The sequence shown here is derived from an EMBL/GenBank/DDBJ whole genome shotgun (WGS) entry which is preliminary data.</text>
</comment>
<dbReference type="EC" id="3.4.21.-" evidence="10"/>
<dbReference type="PRINTS" id="PR00722">
    <property type="entry name" value="CHYMOTRYPSIN"/>
</dbReference>
<gene>
    <name evidence="14" type="ORF">CCAP1982_LOCUS12737</name>
</gene>
<evidence type="ECO:0000259" key="13">
    <source>
        <dbReference type="PROSITE" id="PS51888"/>
    </source>
</evidence>
<dbReference type="PROSITE" id="PS51888">
    <property type="entry name" value="CLIP"/>
    <property type="match status" value="1"/>
</dbReference>
<dbReference type="PANTHER" id="PTHR24252:SF18">
    <property type="entry name" value="OVOCHYMASE 1"/>
    <property type="match status" value="1"/>
</dbReference>
<dbReference type="FunFam" id="2.40.10.10:FF:000134">
    <property type="entry name" value="Uncharacterized protein, isoform B"/>
    <property type="match status" value="1"/>
</dbReference>
<dbReference type="EMBL" id="CAJHJT010000034">
    <property type="protein sequence ID" value="CAD7004318.1"/>
    <property type="molecule type" value="Genomic_DNA"/>
</dbReference>
<dbReference type="SUPFAM" id="SSF50494">
    <property type="entry name" value="Trypsin-like serine proteases"/>
    <property type="match status" value="1"/>
</dbReference>
<dbReference type="InterPro" id="IPR001254">
    <property type="entry name" value="Trypsin_dom"/>
</dbReference>
<keyword evidence="4 10" id="KW-0720">Serine protease</keyword>
<keyword evidence="11" id="KW-0964">Secreted</keyword>
<dbReference type="InterPro" id="IPR033116">
    <property type="entry name" value="TRYPSIN_SER"/>
</dbReference>
<evidence type="ECO:0000256" key="8">
    <source>
        <dbReference type="ARBA" id="ARBA00023180"/>
    </source>
</evidence>
<keyword evidence="3 10" id="KW-0378">Hydrolase</keyword>
<organism evidence="14 15">
    <name type="scientific">Ceratitis capitata</name>
    <name type="common">Mediterranean fruit fly</name>
    <name type="synonym">Tephritis capitata</name>
    <dbReference type="NCBI Taxonomy" id="7213"/>
    <lineage>
        <taxon>Eukaryota</taxon>
        <taxon>Metazoa</taxon>
        <taxon>Ecdysozoa</taxon>
        <taxon>Arthropoda</taxon>
        <taxon>Hexapoda</taxon>
        <taxon>Insecta</taxon>
        <taxon>Pterygota</taxon>
        <taxon>Neoptera</taxon>
        <taxon>Endopterygota</taxon>
        <taxon>Diptera</taxon>
        <taxon>Brachycera</taxon>
        <taxon>Muscomorpha</taxon>
        <taxon>Tephritoidea</taxon>
        <taxon>Tephritidae</taxon>
        <taxon>Ceratitis</taxon>
        <taxon>Ceratitis</taxon>
    </lineage>
</organism>
<dbReference type="AlphaFoldDB" id="A0A811V188"/>
<dbReference type="PANTHER" id="PTHR24252">
    <property type="entry name" value="ACROSIN-RELATED"/>
    <property type="match status" value="1"/>
</dbReference>
<dbReference type="OrthoDB" id="425190at2759"/>
<keyword evidence="15" id="KW-1185">Reference proteome</keyword>
<evidence type="ECO:0000256" key="5">
    <source>
        <dbReference type="ARBA" id="ARBA00022837"/>
    </source>
</evidence>
<proteinExistence type="inferred from homology"/>
<keyword evidence="8" id="KW-0325">Glycoprotein</keyword>
<dbReference type="Pfam" id="PF12032">
    <property type="entry name" value="CLIP"/>
    <property type="match status" value="1"/>
</dbReference>
<dbReference type="CDD" id="cd00190">
    <property type="entry name" value="Tryp_SPc"/>
    <property type="match status" value="1"/>
</dbReference>
<comment type="similarity">
    <text evidence="9 11">Belongs to the peptidase S1 family. CLIP subfamily.</text>
</comment>
<dbReference type="FunFam" id="2.40.10.10:FF:000028">
    <property type="entry name" value="Serine protease easter"/>
    <property type="match status" value="1"/>
</dbReference>
<feature type="domain" description="Clip" evidence="13">
    <location>
        <begin position="163"/>
        <end position="216"/>
    </location>
</feature>
<keyword evidence="5" id="KW-0106">Calcium</keyword>
<accession>A0A811V188</accession>
<dbReference type="GO" id="GO:0006508">
    <property type="term" value="P:proteolysis"/>
    <property type="evidence" value="ECO:0007669"/>
    <property type="project" value="UniProtKB-KW"/>
</dbReference>
<dbReference type="GO" id="GO:0005576">
    <property type="term" value="C:extracellular region"/>
    <property type="evidence" value="ECO:0007669"/>
    <property type="project" value="UniProtKB-SubCell"/>
</dbReference>
<evidence type="ECO:0000256" key="9">
    <source>
        <dbReference type="ARBA" id="ARBA00024195"/>
    </source>
</evidence>
<evidence type="ECO:0000256" key="7">
    <source>
        <dbReference type="ARBA" id="ARBA00023157"/>
    </source>
</evidence>
<name>A0A811V188_CERCA</name>
<keyword evidence="7" id="KW-1015">Disulfide bond</keyword>
<evidence type="ECO:0000256" key="10">
    <source>
        <dbReference type="RuleBase" id="RU363034"/>
    </source>
</evidence>
<dbReference type="InterPro" id="IPR001314">
    <property type="entry name" value="Peptidase_S1A"/>
</dbReference>
<dbReference type="Proteomes" id="UP000606786">
    <property type="component" value="Unassembled WGS sequence"/>
</dbReference>
<dbReference type="SMART" id="SM00680">
    <property type="entry name" value="CLIP"/>
    <property type="match status" value="2"/>
</dbReference>
<evidence type="ECO:0000313" key="14">
    <source>
        <dbReference type="EMBL" id="CAD7004318.1"/>
    </source>
</evidence>
<evidence type="ECO:0000259" key="12">
    <source>
        <dbReference type="PROSITE" id="PS50240"/>
    </source>
</evidence>
<protein>
    <recommendedName>
        <fullName evidence="11">CLIP domain-containing serine protease</fullName>
        <ecNumber evidence="10">3.4.21.-</ecNumber>
    </recommendedName>
</protein>
<evidence type="ECO:0000256" key="11">
    <source>
        <dbReference type="RuleBase" id="RU366078"/>
    </source>
</evidence>
<keyword evidence="2 11" id="KW-0732">Signal</keyword>